<comment type="caution">
    <text evidence="1">The sequence shown here is derived from an EMBL/GenBank/DDBJ whole genome shotgun (WGS) entry which is preliminary data.</text>
</comment>
<accession>A0A7D9J4I9</accession>
<dbReference type="AlphaFoldDB" id="A0A7D9J4I9"/>
<dbReference type="EMBL" id="CACRXK020011596">
    <property type="protein sequence ID" value="CAB4021747.1"/>
    <property type="molecule type" value="Genomic_DNA"/>
</dbReference>
<sequence length="177" mass="20325">MTEESCSNTAAEEQSDLYRDLNDNCSSASTLDTFEPTVSAVQSEDRSMKASLKGSKNTRNTFVTAGYINHMHIGITKEQQHSGLTLPVVENEDQESWIKNETGKDKSWLKSQEAKEECRSCEVHVAKRKKDKEKKRELTQKCDNLQKKYDDSREKCDDLLRKRISDIQEMNTLQKNV</sequence>
<evidence type="ECO:0000313" key="1">
    <source>
        <dbReference type="EMBL" id="CAB4021747.1"/>
    </source>
</evidence>
<proteinExistence type="predicted"/>
<protein>
    <submittedName>
        <fullName evidence="1">Uncharacterized protein</fullName>
    </submittedName>
</protein>
<evidence type="ECO:0000313" key="2">
    <source>
        <dbReference type="Proteomes" id="UP001152795"/>
    </source>
</evidence>
<keyword evidence="2" id="KW-1185">Reference proteome</keyword>
<dbReference type="Proteomes" id="UP001152795">
    <property type="component" value="Unassembled WGS sequence"/>
</dbReference>
<feature type="non-terminal residue" evidence="1">
    <location>
        <position position="177"/>
    </location>
</feature>
<gene>
    <name evidence="1" type="ORF">PACLA_8A089559</name>
</gene>
<name>A0A7D9J4I9_PARCT</name>
<reference evidence="1" key="1">
    <citation type="submission" date="2020-04" db="EMBL/GenBank/DDBJ databases">
        <authorList>
            <person name="Alioto T."/>
            <person name="Alioto T."/>
            <person name="Gomez Garrido J."/>
        </authorList>
    </citation>
    <scope>NUCLEOTIDE SEQUENCE</scope>
    <source>
        <strain evidence="1">A484AB</strain>
    </source>
</reference>
<organism evidence="1 2">
    <name type="scientific">Paramuricea clavata</name>
    <name type="common">Red gorgonian</name>
    <name type="synonym">Violescent sea-whip</name>
    <dbReference type="NCBI Taxonomy" id="317549"/>
    <lineage>
        <taxon>Eukaryota</taxon>
        <taxon>Metazoa</taxon>
        <taxon>Cnidaria</taxon>
        <taxon>Anthozoa</taxon>
        <taxon>Octocorallia</taxon>
        <taxon>Malacalcyonacea</taxon>
        <taxon>Plexauridae</taxon>
        <taxon>Paramuricea</taxon>
    </lineage>
</organism>